<sequence length="916" mass="101874">MNKQRKVVWSILAVVIVIVAILITGNKFYIDYLWFSEMGYLDVFFKELVTKLTIGVPLFIILVVLVYFYLKFLKRLSEKYLGVTGRITTRSEKRVALVMTALAALVVTSTVANGIWNEVLLYTNSDGFGITDALYGMDLSFYFFSLPLFKAVYSVVFNCFILMVVLTFLYTAYVLYRENDDTPRDLGELGESVVAFFKRFVTLAGRQIGIFLGAFFILLGLGQGVNLFEMVYGGTGMVYGAGASDIIIGQKFLFLRMGLCVVFAVTSVIAGIRLSGGGNKQVTRKNYILLVAGPVLFIAVAVVGTVIQAAYEYVAVVPNQYVAESPYLEKNIEATRKSYGLDNVVVKEYAPTQAITAADVAANSTTIGNIPINDPGPTKEMYNSLQGIRNYYKFDSVDVDRYTIDGTYTQVFLGAREMDNQALSSDAKSWINLHLKYTHGFGVAMSPVNKVNAVGQPELMIKDIPPVTTTKSLSVEQPRIYFGEGNQDYVVVGASSPEFDYPKGDNNEETWYNGTAGIKMSFINRLAFALYTGSPEMLFTSEITGDSRILLHRNVMERIKTIAPFLEYDDNPYIVLVGGKQYWIADAFVKSDKYPYATPYDKSGNNYLKNSVKVVVDAYNGDVSFYQVEDEPITNTYSGIFPDLFKSMDEMPEGLRSHLRYSKTLFDVQSGIYSTYHMTNPQVFYNKEDQWDGAKQFYGDSKEEVEIESSYIIMKLPDRDNEFMLTKTFTPSNKDNMIAWLAGVSDGADYGQLLLYQFPKQALVYGPMQIEQRIDQDTVISPQLTLLGQQGSKVLRGNMMTIPIEEGLIYVEPVYLQASGGENNLPELKKVIVSDGDAIVMADTLGDALSQVFNYTAAKEGGGASTADNSAPALVNKANTLYNEATEAQKNGDWATYGSKLSELQKILSQLTQVVK</sequence>
<name>A0A1H3IG84_EUBBA</name>
<proteinExistence type="inferred from homology"/>
<dbReference type="InterPro" id="IPR005372">
    <property type="entry name" value="UPF0182"/>
</dbReference>
<organism evidence="6 7">
    <name type="scientific">Eubacterium barkeri</name>
    <name type="common">Clostridium barkeri</name>
    <dbReference type="NCBI Taxonomy" id="1528"/>
    <lineage>
        <taxon>Bacteria</taxon>
        <taxon>Bacillati</taxon>
        <taxon>Bacillota</taxon>
        <taxon>Clostridia</taxon>
        <taxon>Eubacteriales</taxon>
        <taxon>Eubacteriaceae</taxon>
        <taxon>Eubacterium</taxon>
    </lineage>
</organism>
<feature type="transmembrane region" description="Helical" evidence="5">
    <location>
        <begin position="49"/>
        <end position="70"/>
    </location>
</feature>
<dbReference type="HAMAP" id="MF_01600">
    <property type="entry name" value="UPF0182"/>
    <property type="match status" value="1"/>
</dbReference>
<evidence type="ECO:0000256" key="3">
    <source>
        <dbReference type="ARBA" id="ARBA00022989"/>
    </source>
</evidence>
<feature type="transmembrane region" description="Helical" evidence="5">
    <location>
        <begin position="287"/>
        <end position="311"/>
    </location>
</feature>
<accession>A0A1H3IG84</accession>
<keyword evidence="7" id="KW-1185">Reference proteome</keyword>
<keyword evidence="2 5" id="KW-0812">Transmembrane</keyword>
<comment type="subcellular location">
    <subcellularLocation>
        <location evidence="5">Cell membrane</location>
        <topology evidence="5">Multi-pass membrane protein</topology>
    </subcellularLocation>
</comment>
<gene>
    <name evidence="6" type="ORF">SAMN04488579_1237</name>
</gene>
<dbReference type="AlphaFoldDB" id="A0A1H3IG84"/>
<feature type="transmembrane region" description="Helical" evidence="5">
    <location>
        <begin position="252"/>
        <end position="275"/>
    </location>
</feature>
<comment type="similarity">
    <text evidence="5">Belongs to the UPF0182 family.</text>
</comment>
<dbReference type="Proteomes" id="UP000199652">
    <property type="component" value="Unassembled WGS sequence"/>
</dbReference>
<feature type="transmembrane region" description="Helical" evidence="5">
    <location>
        <begin position="95"/>
        <end position="116"/>
    </location>
</feature>
<keyword evidence="1 5" id="KW-1003">Cell membrane</keyword>
<feature type="transmembrane region" description="Helical" evidence="5">
    <location>
        <begin position="151"/>
        <end position="176"/>
    </location>
</feature>
<evidence type="ECO:0000256" key="5">
    <source>
        <dbReference type="HAMAP-Rule" id="MF_01600"/>
    </source>
</evidence>
<dbReference type="GO" id="GO:0005886">
    <property type="term" value="C:plasma membrane"/>
    <property type="evidence" value="ECO:0007669"/>
    <property type="project" value="UniProtKB-SubCell"/>
</dbReference>
<dbReference type="OrthoDB" id="9763654at2"/>
<dbReference type="PANTHER" id="PTHR39344:SF1">
    <property type="entry name" value="UPF0182 PROTEIN SLL1060"/>
    <property type="match status" value="1"/>
</dbReference>
<dbReference type="RefSeq" id="WP_090246615.1">
    <property type="nucleotide sequence ID" value="NZ_FNOU01000023.1"/>
</dbReference>
<dbReference type="EMBL" id="FNOU01000023">
    <property type="protein sequence ID" value="SDY26700.1"/>
    <property type="molecule type" value="Genomic_DNA"/>
</dbReference>
<protein>
    <recommendedName>
        <fullName evidence="5">UPF0182 protein SAMN04488579_1237</fullName>
    </recommendedName>
</protein>
<evidence type="ECO:0000256" key="4">
    <source>
        <dbReference type="ARBA" id="ARBA00023136"/>
    </source>
</evidence>
<reference evidence="7" key="1">
    <citation type="submission" date="2016-10" db="EMBL/GenBank/DDBJ databases">
        <authorList>
            <person name="Varghese N."/>
            <person name="Submissions S."/>
        </authorList>
    </citation>
    <scope>NUCLEOTIDE SEQUENCE [LARGE SCALE GENOMIC DNA]</scope>
    <source>
        <strain evidence="7">VPI 5359</strain>
    </source>
</reference>
<dbReference type="Pfam" id="PF03699">
    <property type="entry name" value="UPF0182"/>
    <property type="match status" value="1"/>
</dbReference>
<evidence type="ECO:0000313" key="7">
    <source>
        <dbReference type="Proteomes" id="UP000199652"/>
    </source>
</evidence>
<feature type="transmembrane region" description="Helical" evidence="5">
    <location>
        <begin position="7"/>
        <end position="29"/>
    </location>
</feature>
<keyword evidence="4 5" id="KW-0472">Membrane</keyword>
<dbReference type="PANTHER" id="PTHR39344">
    <property type="entry name" value="UPF0182 PROTEIN SLL1060"/>
    <property type="match status" value="1"/>
</dbReference>
<dbReference type="GO" id="GO:0005576">
    <property type="term" value="C:extracellular region"/>
    <property type="evidence" value="ECO:0007669"/>
    <property type="project" value="TreeGrafter"/>
</dbReference>
<keyword evidence="3 5" id="KW-1133">Transmembrane helix</keyword>
<evidence type="ECO:0000313" key="6">
    <source>
        <dbReference type="EMBL" id="SDY26700.1"/>
    </source>
</evidence>
<evidence type="ECO:0000256" key="2">
    <source>
        <dbReference type="ARBA" id="ARBA00022692"/>
    </source>
</evidence>
<feature type="transmembrane region" description="Helical" evidence="5">
    <location>
        <begin position="208"/>
        <end position="232"/>
    </location>
</feature>
<evidence type="ECO:0000256" key="1">
    <source>
        <dbReference type="ARBA" id="ARBA00022475"/>
    </source>
</evidence>
<dbReference type="STRING" id="1528.SAMN04488579_1237"/>